<dbReference type="SUPFAM" id="SSF53474">
    <property type="entry name" value="alpha/beta-Hydrolases"/>
    <property type="match status" value="1"/>
</dbReference>
<dbReference type="KEGG" id="ter:Tery_1807"/>
<dbReference type="EMBL" id="CP000393">
    <property type="protein sequence ID" value="ABG51064.1"/>
    <property type="molecule type" value="Genomic_DNA"/>
</dbReference>
<dbReference type="InterPro" id="IPR029058">
    <property type="entry name" value="AB_hydrolase_fold"/>
</dbReference>
<dbReference type="AlphaFoldDB" id="Q114L0"/>
<gene>
    <name evidence="2" type="ordered locus">Tery_1807</name>
</gene>
<dbReference type="PANTHER" id="PTHR22753">
    <property type="entry name" value="TRANSMEMBRANE PROTEIN 68"/>
    <property type="match status" value="1"/>
</dbReference>
<reference evidence="2" key="1">
    <citation type="submission" date="2006-06" db="EMBL/GenBank/DDBJ databases">
        <title>Complete sequence of Trichodesmium erythraeum IMS101.</title>
        <authorList>
            <consortium name="US DOE Joint Genome Institute"/>
            <person name="Copeland A."/>
            <person name="Lucas S."/>
            <person name="Lapidus A."/>
            <person name="Barry K."/>
            <person name="Detter J.C."/>
            <person name="Glavina del Rio T."/>
            <person name="Hammon N."/>
            <person name="Israni S."/>
            <person name="Dalin E."/>
            <person name="Tice H."/>
            <person name="Pitluck S."/>
            <person name="Kiss H."/>
            <person name="Munk A.C."/>
            <person name="Brettin T."/>
            <person name="Bruce D."/>
            <person name="Han C."/>
            <person name="Tapia R."/>
            <person name="Gilna P."/>
            <person name="Schmutz J."/>
            <person name="Larimer F."/>
            <person name="Land M."/>
            <person name="Hauser L."/>
            <person name="Kyrpides N."/>
            <person name="Kim E."/>
            <person name="Richardson P."/>
        </authorList>
    </citation>
    <scope>NUCLEOTIDE SEQUENCE [LARGE SCALE GENOMIC DNA]</scope>
    <source>
        <strain evidence="2">IMS101</strain>
    </source>
</reference>
<dbReference type="STRING" id="203124.Tery_1807"/>
<dbReference type="GO" id="GO:0016787">
    <property type="term" value="F:hydrolase activity"/>
    <property type="evidence" value="ECO:0007669"/>
    <property type="project" value="UniProtKB-KW"/>
</dbReference>
<dbReference type="ESTHER" id="trier-q3hh38">
    <property type="family name" value="AlphaBeta_hydrolase"/>
</dbReference>
<dbReference type="PANTHER" id="PTHR22753:SF48">
    <property type="entry name" value="PHOSPHOLIPID_GLYCEROL ACYLTRANSFERASE DOMAIN-CONTAINING PROTEIN"/>
    <property type="match status" value="1"/>
</dbReference>
<dbReference type="InterPro" id="IPR022742">
    <property type="entry name" value="Hydrolase_4"/>
</dbReference>
<keyword evidence="2" id="KW-0378">Hydrolase</keyword>
<proteinExistence type="predicted"/>
<name>Q114L0_TRIEI</name>
<organism evidence="2">
    <name type="scientific">Trichodesmium erythraeum (strain IMS101)</name>
    <dbReference type="NCBI Taxonomy" id="203124"/>
    <lineage>
        <taxon>Bacteria</taxon>
        <taxon>Bacillati</taxon>
        <taxon>Cyanobacteriota</taxon>
        <taxon>Cyanophyceae</taxon>
        <taxon>Oscillatoriophycideae</taxon>
        <taxon>Oscillatoriales</taxon>
        <taxon>Microcoleaceae</taxon>
        <taxon>Trichodesmium</taxon>
    </lineage>
</organism>
<protein>
    <submittedName>
        <fullName evidence="2">Alpha/beta hydrolase fold</fullName>
    </submittedName>
</protein>
<dbReference type="GO" id="GO:0016020">
    <property type="term" value="C:membrane"/>
    <property type="evidence" value="ECO:0007669"/>
    <property type="project" value="TreeGrafter"/>
</dbReference>
<dbReference type="PRINTS" id="PR00111">
    <property type="entry name" value="ABHYDROLASE"/>
</dbReference>
<dbReference type="HOGENOM" id="CLU_1037342_0_0_3"/>
<evidence type="ECO:0000313" key="2">
    <source>
        <dbReference type="EMBL" id="ABG51064.1"/>
    </source>
</evidence>
<accession>Q114L0</accession>
<dbReference type="Gene3D" id="3.40.50.1820">
    <property type="entry name" value="alpha/beta hydrolase"/>
    <property type="match status" value="1"/>
</dbReference>
<dbReference type="RefSeq" id="WP_011611439.1">
    <property type="nucleotide sequence ID" value="NC_008312.1"/>
</dbReference>
<dbReference type="Pfam" id="PF12146">
    <property type="entry name" value="Hydrolase_4"/>
    <property type="match status" value="1"/>
</dbReference>
<evidence type="ECO:0000259" key="1">
    <source>
        <dbReference type="Pfam" id="PF12146"/>
    </source>
</evidence>
<feature type="domain" description="Serine aminopeptidase S33" evidence="1">
    <location>
        <begin position="60"/>
        <end position="246"/>
    </location>
</feature>
<dbReference type="InterPro" id="IPR000073">
    <property type="entry name" value="AB_hydrolase_1"/>
</dbReference>
<sequence length="262" mass="29207">MQVASGKISFLRPTPFQPELPLFVFLCAMDGTGKLLRSQISSLSTGFDIRCLSIPQNDLSTWEQLSEKTINLIKIEQKAAPKRPVYLCGESFGGCLALKVALNTPELLDKLILVNSATSFSQQPIVKYGSYLTQYLPSYLYQLSVTATLPFLGALGRIRPEECQALLKAMQSVSQKTAIWRFELMRSFQVKKNQLKNFPKSTLIIASAADRLLPSISQAKFLVKYLPKAEMVILPNSGHACLLEADVDLYKIIRDQWGSNLV</sequence>
<dbReference type="eggNOG" id="COG2267">
    <property type="taxonomic scope" value="Bacteria"/>
</dbReference>